<dbReference type="STRING" id="333140.AWW68_10095"/>
<accession>A0A150X8U2</accession>
<dbReference type="PANTHER" id="PTHR42964">
    <property type="entry name" value="ENOYL-COA HYDRATASE"/>
    <property type="match status" value="1"/>
</dbReference>
<dbReference type="EMBL" id="LRPC01000023">
    <property type="protein sequence ID" value="KYG75151.1"/>
    <property type="molecule type" value="Genomic_DNA"/>
</dbReference>
<dbReference type="InterPro" id="IPR014748">
    <property type="entry name" value="Enoyl-CoA_hydra_C"/>
</dbReference>
<dbReference type="Gene3D" id="3.90.226.10">
    <property type="entry name" value="2-enoyl-CoA Hydratase, Chain A, domain 1"/>
    <property type="match status" value="1"/>
</dbReference>
<dbReference type="SUPFAM" id="SSF52096">
    <property type="entry name" value="ClpP/crotonase"/>
    <property type="match status" value="1"/>
</dbReference>
<reference evidence="3 4" key="1">
    <citation type="submission" date="2016-01" db="EMBL/GenBank/DDBJ databases">
        <title>Genome sequencing of Roseivirga spongicola UST030701-084.</title>
        <authorList>
            <person name="Selvaratnam C."/>
            <person name="Thevarajoo S."/>
            <person name="Goh K.M."/>
            <person name="Ee R."/>
            <person name="Chan K.-G."/>
            <person name="Chong C.S."/>
        </authorList>
    </citation>
    <scope>NUCLEOTIDE SEQUENCE [LARGE SCALE GENOMIC DNA]</scope>
    <source>
        <strain evidence="3 4">UST030701-084</strain>
    </source>
</reference>
<proteinExistence type="inferred from homology"/>
<evidence type="ECO:0000256" key="1">
    <source>
        <dbReference type="ARBA" id="ARBA00005254"/>
    </source>
</evidence>
<dbReference type="Gene3D" id="1.10.12.10">
    <property type="entry name" value="Lyase 2-enoyl-coa Hydratase, Chain A, domain 2"/>
    <property type="match status" value="1"/>
</dbReference>
<evidence type="ECO:0000313" key="4">
    <source>
        <dbReference type="Proteomes" id="UP000075606"/>
    </source>
</evidence>
<dbReference type="InterPro" id="IPR029045">
    <property type="entry name" value="ClpP/crotonase-like_dom_sf"/>
</dbReference>
<dbReference type="InterPro" id="IPR051683">
    <property type="entry name" value="Enoyl-CoA_Hydratase/Isomerase"/>
</dbReference>
<keyword evidence="4" id="KW-1185">Reference proteome</keyword>
<evidence type="ECO:0000256" key="2">
    <source>
        <dbReference type="RuleBase" id="RU003707"/>
    </source>
</evidence>
<dbReference type="AlphaFoldDB" id="A0A150X8U2"/>
<dbReference type="InterPro" id="IPR001753">
    <property type="entry name" value="Enoyl-CoA_hydra/iso"/>
</dbReference>
<dbReference type="PROSITE" id="PS00166">
    <property type="entry name" value="ENOYL_COA_HYDRATASE"/>
    <property type="match status" value="1"/>
</dbReference>
<dbReference type="GO" id="GO:0008300">
    <property type="term" value="P:isoprenoid catabolic process"/>
    <property type="evidence" value="ECO:0007669"/>
    <property type="project" value="TreeGrafter"/>
</dbReference>
<protein>
    <submittedName>
        <fullName evidence="3">Methylglutaconyl-CoA hydratase</fullName>
    </submittedName>
</protein>
<sequence>MEKMTFVEYSVKDRICTITLNRPDKRNALNEQVVSELKQAFAYAAEDIDAKVIVLAARGSAFCAGADLAYLQQLQKNTFEENLADSNHLKELFYQIYTHPKVVIAKIQGHAIAGGCGLATVCDFSFTVQEAQFGYTEVRIGFIPAIVKVFLLRKIGEGKAKELLLSGDLISAEEAKDFGLVNKVVGEDELDGTVSDFAKKLVKKNSGQSMQFTKQMIAGVQEMSLEDGLNHAAEQNAKARASEDCQKGISSFLNKEKPSW</sequence>
<name>A0A150X8U2_9BACT</name>
<dbReference type="CDD" id="cd06558">
    <property type="entry name" value="crotonase-like"/>
    <property type="match status" value="1"/>
</dbReference>
<comment type="caution">
    <text evidence="3">The sequence shown here is derived from an EMBL/GenBank/DDBJ whole genome shotgun (WGS) entry which is preliminary data.</text>
</comment>
<gene>
    <name evidence="3" type="ORF">AWW68_10095</name>
</gene>
<dbReference type="Pfam" id="PF00378">
    <property type="entry name" value="ECH_1"/>
    <property type="match status" value="1"/>
</dbReference>
<dbReference type="Proteomes" id="UP000075606">
    <property type="component" value="Unassembled WGS sequence"/>
</dbReference>
<dbReference type="GO" id="GO:0003824">
    <property type="term" value="F:catalytic activity"/>
    <property type="evidence" value="ECO:0007669"/>
    <property type="project" value="InterPro"/>
</dbReference>
<dbReference type="PANTHER" id="PTHR42964:SF1">
    <property type="entry name" value="POLYKETIDE BIOSYNTHESIS ENOYL-COA HYDRATASE PKSH-RELATED"/>
    <property type="match status" value="1"/>
</dbReference>
<organism evidence="3 4">
    <name type="scientific">Roseivirga spongicola</name>
    <dbReference type="NCBI Taxonomy" id="333140"/>
    <lineage>
        <taxon>Bacteria</taxon>
        <taxon>Pseudomonadati</taxon>
        <taxon>Bacteroidota</taxon>
        <taxon>Cytophagia</taxon>
        <taxon>Cytophagales</taxon>
        <taxon>Roseivirgaceae</taxon>
        <taxon>Roseivirga</taxon>
    </lineage>
</organism>
<evidence type="ECO:0000313" key="3">
    <source>
        <dbReference type="EMBL" id="KYG75151.1"/>
    </source>
</evidence>
<comment type="similarity">
    <text evidence="1 2">Belongs to the enoyl-CoA hydratase/isomerase family.</text>
</comment>
<dbReference type="InterPro" id="IPR018376">
    <property type="entry name" value="Enoyl-CoA_hyd/isom_CS"/>
</dbReference>